<dbReference type="InterPro" id="IPR036779">
    <property type="entry name" value="LysM_dom_sf"/>
</dbReference>
<gene>
    <name evidence="5" type="ORF">I532_13434</name>
</gene>
<dbReference type="EMBL" id="APBN01000004">
    <property type="protein sequence ID" value="EMT52662.1"/>
    <property type="molecule type" value="Genomic_DNA"/>
</dbReference>
<dbReference type="Pfam" id="PF01476">
    <property type="entry name" value="LysM"/>
    <property type="match status" value="1"/>
</dbReference>
<evidence type="ECO:0000313" key="5">
    <source>
        <dbReference type="EMBL" id="EMT52662.1"/>
    </source>
</evidence>
<keyword evidence="2" id="KW-0812">Transmembrane</keyword>
<dbReference type="Gene3D" id="3.10.350.10">
    <property type="entry name" value="LysM domain"/>
    <property type="match status" value="1"/>
</dbReference>
<evidence type="ECO:0000259" key="3">
    <source>
        <dbReference type="PROSITE" id="PS51109"/>
    </source>
</evidence>
<dbReference type="CDD" id="cd12797">
    <property type="entry name" value="M23_peptidase"/>
    <property type="match status" value="1"/>
</dbReference>
<proteinExistence type="predicted"/>
<reference evidence="5 6" key="1">
    <citation type="submission" date="2013-03" db="EMBL/GenBank/DDBJ databases">
        <title>Assembly of a new bacterial strain Brevibacillus borstelensis AK1.</title>
        <authorList>
            <person name="Rajan I."/>
            <person name="PoliReddy D."/>
            <person name="Sugumar T."/>
            <person name="Rathinam K."/>
            <person name="Alqarawi S."/>
            <person name="Khalil A.B."/>
            <person name="Sivakumar N."/>
        </authorList>
    </citation>
    <scope>NUCLEOTIDE SEQUENCE [LARGE SCALE GENOMIC DNA]</scope>
    <source>
        <strain evidence="5 6">AK1</strain>
    </source>
</reference>
<dbReference type="Pfam" id="PF01551">
    <property type="entry name" value="Peptidase_M23"/>
    <property type="match status" value="1"/>
</dbReference>
<dbReference type="STRING" id="1300222.I532_13434"/>
<keyword evidence="1" id="KW-0732">Signal</keyword>
<dbReference type="SMART" id="SM00257">
    <property type="entry name" value="LysM"/>
    <property type="match status" value="1"/>
</dbReference>
<dbReference type="Pfam" id="PF07501">
    <property type="entry name" value="G5"/>
    <property type="match status" value="1"/>
</dbReference>
<keyword evidence="2" id="KW-0472">Membrane</keyword>
<sequence>MQWAEWMAKLQNKTKHIVENSSRATQRAVERASTFVRTHKKQTATITAGLVLTTAIGASAYFYYKSNIISIYHVAVNGQEIGVVNNPEVVHSWTKAKLDEEKAKHGLNLTLSDYITFTEEKLYKGHYDNEAAIKALSDIADIKVEAVKLVVDGKVVGYAENAEAAEKALESVKEKFSGIPANNVKKQAVAAASIDQPKAPPAVQVSIKEDVKLESDSVTAAQVLPVDKLEELLAKGTFKQVTHTVVEGDCVGCIAKKYGITSKDIYANNPGITENTLLQLGQKINVTALRPLVTVQVKEEVSQKETIPFATQVRNNDKLPKGETKVVQEGKEGSKTVRYLVVKENGQVVDKSILDQQVIDQPLVKIVERGTKVIPSRGTGRLSWPARGSISSGFGMRWGRLHKGIDIAGSGSVRAADNGRVVQAGWDGDYGNSILIDHGNGMKTRYGHLRSISVKVGDVVSQGKAIGVMGSTGDSTGVHLHFEVIQNGRLQNPVRFLK</sequence>
<dbReference type="SUPFAM" id="SSF51261">
    <property type="entry name" value="Duplicated hybrid motif"/>
    <property type="match status" value="1"/>
</dbReference>
<evidence type="ECO:0000256" key="2">
    <source>
        <dbReference type="SAM" id="Phobius"/>
    </source>
</evidence>
<protein>
    <recommendedName>
        <fullName evidence="7">Metalloendopeptidase</fullName>
    </recommendedName>
</protein>
<evidence type="ECO:0000256" key="1">
    <source>
        <dbReference type="ARBA" id="ARBA00022729"/>
    </source>
</evidence>
<dbReference type="InterPro" id="IPR050570">
    <property type="entry name" value="Cell_wall_metabolism_enzyme"/>
</dbReference>
<evidence type="ECO:0008006" key="7">
    <source>
        <dbReference type="Google" id="ProtNLM"/>
    </source>
</evidence>
<dbReference type="PANTHER" id="PTHR21666">
    <property type="entry name" value="PEPTIDASE-RELATED"/>
    <property type="match status" value="1"/>
</dbReference>
<dbReference type="RefSeq" id="WP_003388821.1">
    <property type="nucleotide sequence ID" value="NZ_APBN01000004.1"/>
</dbReference>
<accession>M8DGT9</accession>
<dbReference type="OrthoDB" id="9805799at2"/>
<feature type="domain" description="LysM" evidence="4">
    <location>
        <begin position="241"/>
        <end position="286"/>
    </location>
</feature>
<dbReference type="SUPFAM" id="SSF54106">
    <property type="entry name" value="LysM domain"/>
    <property type="match status" value="1"/>
</dbReference>
<name>M8DGT9_9BACL</name>
<dbReference type="InterPro" id="IPR018392">
    <property type="entry name" value="LysM"/>
</dbReference>
<dbReference type="CDD" id="cd00118">
    <property type="entry name" value="LysM"/>
    <property type="match status" value="1"/>
</dbReference>
<evidence type="ECO:0000259" key="4">
    <source>
        <dbReference type="PROSITE" id="PS51782"/>
    </source>
</evidence>
<dbReference type="AlphaFoldDB" id="M8DGT9"/>
<feature type="transmembrane region" description="Helical" evidence="2">
    <location>
        <begin position="44"/>
        <end position="64"/>
    </location>
</feature>
<dbReference type="PATRIC" id="fig|1300222.3.peg.2810"/>
<dbReference type="InterPro" id="IPR011098">
    <property type="entry name" value="G5_dom"/>
</dbReference>
<organism evidence="5 6">
    <name type="scientific">Brevibacillus borstelensis AK1</name>
    <dbReference type="NCBI Taxonomy" id="1300222"/>
    <lineage>
        <taxon>Bacteria</taxon>
        <taxon>Bacillati</taxon>
        <taxon>Bacillota</taxon>
        <taxon>Bacilli</taxon>
        <taxon>Bacillales</taxon>
        <taxon>Paenibacillaceae</taxon>
        <taxon>Brevibacillus</taxon>
    </lineage>
</organism>
<dbReference type="SMART" id="SM01208">
    <property type="entry name" value="G5"/>
    <property type="match status" value="1"/>
</dbReference>
<dbReference type="PROSITE" id="PS51109">
    <property type="entry name" value="G5"/>
    <property type="match status" value="1"/>
</dbReference>
<dbReference type="Gene3D" id="2.70.70.10">
    <property type="entry name" value="Glucose Permease (Domain IIA)"/>
    <property type="match status" value="1"/>
</dbReference>
<dbReference type="PANTHER" id="PTHR21666:SF289">
    <property type="entry name" value="L-ALA--D-GLU ENDOPEPTIDASE"/>
    <property type="match status" value="1"/>
</dbReference>
<evidence type="ECO:0000313" key="6">
    <source>
        <dbReference type="Proteomes" id="UP000012081"/>
    </source>
</evidence>
<dbReference type="PROSITE" id="PS51782">
    <property type="entry name" value="LYSM"/>
    <property type="match status" value="1"/>
</dbReference>
<dbReference type="Proteomes" id="UP000012081">
    <property type="component" value="Unassembled WGS sequence"/>
</dbReference>
<dbReference type="GO" id="GO:0004222">
    <property type="term" value="F:metalloendopeptidase activity"/>
    <property type="evidence" value="ECO:0007669"/>
    <property type="project" value="TreeGrafter"/>
</dbReference>
<feature type="domain" description="G5" evidence="3">
    <location>
        <begin position="293"/>
        <end position="373"/>
    </location>
</feature>
<dbReference type="InterPro" id="IPR016047">
    <property type="entry name" value="M23ase_b-sheet_dom"/>
</dbReference>
<dbReference type="InterPro" id="IPR011055">
    <property type="entry name" value="Dup_hybrid_motif"/>
</dbReference>
<keyword evidence="6" id="KW-1185">Reference proteome</keyword>
<comment type="caution">
    <text evidence="5">The sequence shown here is derived from an EMBL/GenBank/DDBJ whole genome shotgun (WGS) entry which is preliminary data.</text>
</comment>
<dbReference type="Gene3D" id="2.20.230.10">
    <property type="entry name" value="Resuscitation-promoting factor rpfb"/>
    <property type="match status" value="1"/>
</dbReference>
<keyword evidence="2" id="KW-1133">Transmembrane helix</keyword>